<feature type="compositionally biased region" description="Pro residues" evidence="1">
    <location>
        <begin position="184"/>
        <end position="201"/>
    </location>
</feature>
<feature type="region of interest" description="Disordered" evidence="1">
    <location>
        <begin position="135"/>
        <end position="273"/>
    </location>
</feature>
<proteinExistence type="predicted"/>
<feature type="compositionally biased region" description="Basic and acidic residues" evidence="1">
    <location>
        <begin position="151"/>
        <end position="182"/>
    </location>
</feature>
<dbReference type="EMBL" id="JAPEVB010000004">
    <property type="protein sequence ID" value="KAJ4389970.1"/>
    <property type="molecule type" value="Genomic_DNA"/>
</dbReference>
<feature type="compositionally biased region" description="Basic residues" evidence="1">
    <location>
        <begin position="220"/>
        <end position="236"/>
    </location>
</feature>
<evidence type="ECO:0000256" key="2">
    <source>
        <dbReference type="SAM" id="Phobius"/>
    </source>
</evidence>
<protein>
    <submittedName>
        <fullName evidence="3">Uncharacterized protein</fullName>
    </submittedName>
</protein>
<comment type="caution">
    <text evidence="3">The sequence shown here is derived from an EMBL/GenBank/DDBJ whole genome shotgun (WGS) entry which is preliminary data.</text>
</comment>
<dbReference type="AlphaFoldDB" id="A0A9W8YTT3"/>
<keyword evidence="4" id="KW-1185">Reference proteome</keyword>
<feature type="transmembrane region" description="Helical" evidence="2">
    <location>
        <begin position="93"/>
        <end position="113"/>
    </location>
</feature>
<evidence type="ECO:0000256" key="1">
    <source>
        <dbReference type="SAM" id="MobiDB-lite"/>
    </source>
</evidence>
<keyword evidence="2" id="KW-0472">Membrane</keyword>
<name>A0A9W8YTT3_9PEZI</name>
<feature type="compositionally biased region" description="Basic and acidic residues" evidence="1">
    <location>
        <begin position="240"/>
        <end position="267"/>
    </location>
</feature>
<evidence type="ECO:0000313" key="3">
    <source>
        <dbReference type="EMBL" id="KAJ4389970.1"/>
    </source>
</evidence>
<evidence type="ECO:0000313" key="4">
    <source>
        <dbReference type="Proteomes" id="UP001140453"/>
    </source>
</evidence>
<sequence length="273" mass="30277">MAPITVSSKLPATIIQRLAGRDSQPLPETASASPLTAISRRLHGAPIPAVASRTLKTTLLDAPSRALLHARQQTTDTVPGHYPNLNSGPDPGTVVGIVLGSVGGFLLLLWLIYTCFQIGGRGETVSSYGTASVVTRKSRRRHSRHHHRSPVRRETVEIRTSRPPPPREPERVILEERTERRMSQPPPPQPMPPMAAPPPPRIVTDDEDDEVVVIEEHSPPRRHSQHKSKRQSRRRSSSATRRDPSGFREVDPDRFAGGDASFREVRRSSRHGR</sequence>
<accession>A0A9W8YTT3</accession>
<reference evidence="3" key="1">
    <citation type="submission" date="2022-10" db="EMBL/GenBank/DDBJ databases">
        <title>Tapping the CABI collections for fungal endophytes: first genome assemblies for Collariella, Neodidymelliopsis, Ascochyta clinopodiicola, Didymella pomorum, Didymosphaeria variabile, Neocosmospora piperis and Neocucurbitaria cava.</title>
        <authorList>
            <person name="Hill R."/>
        </authorList>
    </citation>
    <scope>NUCLEOTIDE SEQUENCE</scope>
    <source>
        <strain evidence="3">IMI 355082</strain>
    </source>
</reference>
<keyword evidence="2" id="KW-0812">Transmembrane</keyword>
<dbReference type="Proteomes" id="UP001140453">
    <property type="component" value="Unassembled WGS sequence"/>
</dbReference>
<feature type="compositionally biased region" description="Basic residues" evidence="1">
    <location>
        <begin position="136"/>
        <end position="150"/>
    </location>
</feature>
<gene>
    <name evidence="3" type="ORF">N0V93_007443</name>
</gene>
<keyword evidence="2" id="KW-1133">Transmembrane helix</keyword>
<dbReference type="OrthoDB" id="5423884at2759"/>
<organism evidence="3 4">
    <name type="scientific">Gnomoniopsis smithogilvyi</name>
    <dbReference type="NCBI Taxonomy" id="1191159"/>
    <lineage>
        <taxon>Eukaryota</taxon>
        <taxon>Fungi</taxon>
        <taxon>Dikarya</taxon>
        <taxon>Ascomycota</taxon>
        <taxon>Pezizomycotina</taxon>
        <taxon>Sordariomycetes</taxon>
        <taxon>Sordariomycetidae</taxon>
        <taxon>Diaporthales</taxon>
        <taxon>Gnomoniaceae</taxon>
        <taxon>Gnomoniopsis</taxon>
    </lineage>
</organism>